<dbReference type="GO" id="GO:0005634">
    <property type="term" value="C:nucleus"/>
    <property type="evidence" value="ECO:0007669"/>
    <property type="project" value="UniProtKB-SubCell"/>
</dbReference>
<evidence type="ECO:0000256" key="10">
    <source>
        <dbReference type="ARBA" id="ARBA00068535"/>
    </source>
</evidence>
<evidence type="ECO:0000313" key="16">
    <source>
        <dbReference type="Proteomes" id="UP000009136"/>
    </source>
</evidence>
<evidence type="ECO:0000256" key="5">
    <source>
        <dbReference type="ARBA" id="ARBA00022786"/>
    </source>
</evidence>
<evidence type="ECO:0000256" key="13">
    <source>
        <dbReference type="SAM" id="MobiDB-lite"/>
    </source>
</evidence>
<evidence type="ECO:0000313" key="15">
    <source>
        <dbReference type="Ensembl" id="ENSBTAP00000078502.1"/>
    </source>
</evidence>
<evidence type="ECO:0000256" key="4">
    <source>
        <dbReference type="ARBA" id="ARBA00022737"/>
    </source>
</evidence>
<dbReference type="Pfam" id="PF00240">
    <property type="entry name" value="ubiquitin"/>
    <property type="match status" value="2"/>
</dbReference>
<dbReference type="InterPro" id="IPR033369">
    <property type="entry name" value="C19orf12"/>
</dbReference>
<sequence length="548" mass="60662">MFRKRRANAWAGSICTDSPIAKVKVNSGDHARAKSIRKLDKHSRWAGHFLLTSLFKLEDKSFALSLDSASLIADMAARDTASDDYPTIAETSDNSQEDSMSQTNEATLYYPQGSSRNPIVQDDYQTIAETSANSQEDSMSQTNEATLYYPQGSSRNPILQVTVHSEEWKPMTFTAHLGDRVNKINERVRSRTKVPVPDQVLQLGSKTLKPKRTLSSYGIDKETTIHLTLKVVKPSDEELPLVLVEPGEGGQRHELQVRRSSSVAQVKEMIKMKTAIPPKNQIVNCNGKKLEDGKIMGDYGIKKGHLLFMTYPCIGGGHSVKEMDDYPTIAETSANSQEDSMSQTNEATLYYPQGSSHNQIIQNRVKNISDHSQSESQVPVENKVLPKSLKTVKPQRTPRGSRKDGAYMPSIDDKVKDIMRLLCSVSEKRKIKVAFKYPLLGGLVSGTVATVGGLVGGLPGIVFGGAVGGLLGSWVMNGKFKPVPQIIMELPADKQKRLFMNTIAILRNPSWTSVEQLTMLVMGSKTLQKQLVDMLNNYFIKELGLEMK</sequence>
<dbReference type="Pfam" id="PF20721">
    <property type="entry name" value="C19orf12"/>
    <property type="match status" value="1"/>
</dbReference>
<dbReference type="GO" id="GO:0034612">
    <property type="term" value="P:response to tumor necrosis factor"/>
    <property type="evidence" value="ECO:0007669"/>
    <property type="project" value="InterPro"/>
</dbReference>
<keyword evidence="5" id="KW-0833">Ubl conjugation pathway</keyword>
<dbReference type="GO" id="GO:0005737">
    <property type="term" value="C:cytoplasm"/>
    <property type="evidence" value="ECO:0007669"/>
    <property type="project" value="UniProtKB-SubCell"/>
</dbReference>
<comment type="similarity">
    <text evidence="8">Belongs to the ubiquitin D family.</text>
</comment>
<evidence type="ECO:0000256" key="1">
    <source>
        <dbReference type="ARBA" id="ARBA00004123"/>
    </source>
</evidence>
<keyword evidence="7" id="KW-0539">Nucleus</keyword>
<dbReference type="FunFam" id="3.10.20.90:FF:000234">
    <property type="entry name" value="Ubiquitin D"/>
    <property type="match status" value="1"/>
</dbReference>
<name>A0AAA9S5I2_BOVIN</name>
<comment type="subunit">
    <text evidence="9">Interacts directly with the 26S proteasome. Interacts with NUB1; this interaction facilitates the linking of UBD-conjugated target protein to the proteasome complex and accelerates its own degradation and that of its conjugates. Interacts (via ubiquitin-like 1 domain) with the spindle checkpoint protein MAD2L1 during mitosis. Present in aggresomes of proteasome inhibited cells. Interacts with HDAC6 under proteasome impairment conditions. Forms a thioester with UBA6 in cells stimulated with tumor necrosis factor-alpha (TNFa) and interferon-gamma (IFNg). Interacts with SQSTM1 and TP53/p53.</text>
</comment>
<evidence type="ECO:0000259" key="14">
    <source>
        <dbReference type="PROSITE" id="PS50053"/>
    </source>
</evidence>
<dbReference type="SMART" id="SM00213">
    <property type="entry name" value="UBQ"/>
    <property type="match status" value="2"/>
</dbReference>
<evidence type="ECO:0000256" key="11">
    <source>
        <dbReference type="ARBA" id="ARBA00077122"/>
    </source>
</evidence>
<gene>
    <name evidence="15" type="primary">LOC786987</name>
</gene>
<dbReference type="GeneTree" id="ENSGT00910000144359"/>
<evidence type="ECO:0000256" key="6">
    <source>
        <dbReference type="ARBA" id="ARBA00022990"/>
    </source>
</evidence>
<evidence type="ECO:0000256" key="12">
    <source>
        <dbReference type="ARBA" id="ARBA00077404"/>
    </source>
</evidence>
<keyword evidence="3" id="KW-0963">Cytoplasm</keyword>
<dbReference type="InterPro" id="IPR029071">
    <property type="entry name" value="Ubiquitin-like_domsf"/>
</dbReference>
<reference evidence="15" key="2">
    <citation type="submission" date="2025-08" db="UniProtKB">
        <authorList>
            <consortium name="Ensembl"/>
        </authorList>
    </citation>
    <scope>IDENTIFICATION</scope>
    <source>
        <strain evidence="15">Hereford</strain>
    </source>
</reference>
<feature type="compositionally biased region" description="Polar residues" evidence="13">
    <location>
        <begin position="89"/>
        <end position="103"/>
    </location>
</feature>
<dbReference type="Ensembl" id="ENSBTAT00000107776.1">
    <property type="protein sequence ID" value="ENSBTAP00000078502.1"/>
    <property type="gene ID" value="ENSBTAG00000025398.5"/>
</dbReference>
<dbReference type="Proteomes" id="UP000009136">
    <property type="component" value="Chromosome 23"/>
</dbReference>
<feature type="domain" description="Ubiquitin-like" evidence="14">
    <location>
        <begin position="159"/>
        <end position="234"/>
    </location>
</feature>
<accession>A0AAA9S5I2</accession>
<dbReference type="GO" id="GO:0070628">
    <property type="term" value="F:proteasome binding"/>
    <property type="evidence" value="ECO:0007669"/>
    <property type="project" value="InterPro"/>
</dbReference>
<organism evidence="15 16">
    <name type="scientific">Bos taurus</name>
    <name type="common">Bovine</name>
    <dbReference type="NCBI Taxonomy" id="9913"/>
    <lineage>
        <taxon>Eukaryota</taxon>
        <taxon>Metazoa</taxon>
        <taxon>Chordata</taxon>
        <taxon>Craniata</taxon>
        <taxon>Vertebrata</taxon>
        <taxon>Euteleostomi</taxon>
        <taxon>Mammalia</taxon>
        <taxon>Eutheria</taxon>
        <taxon>Laurasiatheria</taxon>
        <taxon>Artiodactyla</taxon>
        <taxon>Ruminantia</taxon>
        <taxon>Pecora</taxon>
        <taxon>Bovidae</taxon>
        <taxon>Bovinae</taxon>
        <taxon>Bos</taxon>
    </lineage>
</organism>
<dbReference type="Gene3D" id="3.10.20.90">
    <property type="entry name" value="Phosphatidylinositol 3-kinase Catalytic Subunit, Chain A, domain 1"/>
    <property type="match status" value="2"/>
</dbReference>
<dbReference type="InterPro" id="IPR000626">
    <property type="entry name" value="Ubiquitin-like_dom"/>
</dbReference>
<evidence type="ECO:0000256" key="2">
    <source>
        <dbReference type="ARBA" id="ARBA00004496"/>
    </source>
</evidence>
<reference evidence="15" key="3">
    <citation type="submission" date="2025-09" db="UniProtKB">
        <authorList>
            <consortium name="Ensembl"/>
        </authorList>
    </citation>
    <scope>IDENTIFICATION</scope>
    <source>
        <strain evidence="15">Hereford</strain>
    </source>
</reference>
<evidence type="ECO:0000256" key="8">
    <source>
        <dbReference type="ARBA" id="ARBA00060848"/>
    </source>
</evidence>
<feature type="domain" description="Ubiquitin-like" evidence="14">
    <location>
        <begin position="225"/>
        <end position="316"/>
    </location>
</feature>
<dbReference type="PANTHER" id="PTHR47731:SF1">
    <property type="entry name" value="UBIQUITIN D"/>
    <property type="match status" value="1"/>
</dbReference>
<reference evidence="15" key="1">
    <citation type="submission" date="2018-03" db="EMBL/GenBank/DDBJ databases">
        <title>ARS-UCD1.2.</title>
        <authorList>
            <person name="Rosen B.D."/>
            <person name="Bickhart D.M."/>
            <person name="Koren S."/>
            <person name="Schnabel R.D."/>
            <person name="Hall R."/>
            <person name="Zimin A."/>
            <person name="Dreischer C."/>
            <person name="Schultheiss S."/>
            <person name="Schroeder S.G."/>
            <person name="Elsik C.G."/>
            <person name="Couldrey C."/>
            <person name="Liu G.E."/>
            <person name="Van Tassell C.P."/>
            <person name="Phillippy A.M."/>
            <person name="Smith T.P.L."/>
            <person name="Medrano J.F."/>
        </authorList>
    </citation>
    <scope>NUCLEOTIDE SEQUENCE [LARGE SCALE GENOMIC DNA]</scope>
    <source>
        <strain evidence="15">Hereford</strain>
    </source>
</reference>
<dbReference type="FunFam" id="3.10.20.90:FF:000249">
    <property type="entry name" value="Ubiquitin D"/>
    <property type="match status" value="1"/>
</dbReference>
<keyword evidence="16" id="KW-1185">Reference proteome</keyword>
<evidence type="ECO:0000256" key="9">
    <source>
        <dbReference type="ARBA" id="ARBA00064413"/>
    </source>
</evidence>
<dbReference type="AlphaFoldDB" id="A0AAA9S5I2"/>
<comment type="subcellular location">
    <subcellularLocation>
        <location evidence="2">Cytoplasm</location>
    </subcellularLocation>
    <subcellularLocation>
        <location evidence="1">Nucleus</location>
    </subcellularLocation>
</comment>
<dbReference type="InterPro" id="IPR042969">
    <property type="entry name" value="Ubiquitin_D"/>
</dbReference>
<protein>
    <recommendedName>
        <fullName evidence="10">Ubiquitin D</fullName>
    </recommendedName>
    <alternativeName>
        <fullName evidence="12">Diubiquitin</fullName>
    </alternativeName>
    <alternativeName>
        <fullName evidence="11">Ubiquitin-like protein FAT10</fullName>
    </alternativeName>
</protein>
<evidence type="ECO:0000256" key="3">
    <source>
        <dbReference type="ARBA" id="ARBA00022490"/>
    </source>
</evidence>
<keyword evidence="4" id="KW-0677">Repeat</keyword>
<feature type="region of interest" description="Disordered" evidence="13">
    <location>
        <begin position="83"/>
        <end position="103"/>
    </location>
</feature>
<keyword evidence="6" id="KW-0007">Acetylation</keyword>
<dbReference type="PANTHER" id="PTHR47731">
    <property type="entry name" value="UBIQUITIN D"/>
    <property type="match status" value="1"/>
</dbReference>
<dbReference type="GO" id="GO:0006950">
    <property type="term" value="P:response to stress"/>
    <property type="evidence" value="ECO:0007669"/>
    <property type="project" value="UniProtKB-ARBA"/>
</dbReference>
<dbReference type="SUPFAM" id="SSF54236">
    <property type="entry name" value="Ubiquitin-like"/>
    <property type="match status" value="2"/>
</dbReference>
<dbReference type="PROSITE" id="PS50053">
    <property type="entry name" value="UBIQUITIN_2"/>
    <property type="match status" value="2"/>
</dbReference>
<proteinExistence type="inferred from homology"/>
<evidence type="ECO:0000256" key="7">
    <source>
        <dbReference type="ARBA" id="ARBA00023242"/>
    </source>
</evidence>